<dbReference type="FunFam" id="3.40.50.410:FF:000002">
    <property type="entry name" value="Integrin beta"/>
    <property type="match status" value="1"/>
</dbReference>
<gene>
    <name evidence="17" type="ORF">NHX12_007408</name>
</gene>
<dbReference type="PROSITE" id="PS00243">
    <property type="entry name" value="I_EGF_1"/>
    <property type="match status" value="1"/>
</dbReference>
<comment type="subcellular location">
    <subcellularLocation>
        <location evidence="1 15">Cell membrane</location>
        <topology evidence="1 15">Single-pass type I membrane protein</topology>
    </subcellularLocation>
</comment>
<dbReference type="EMBL" id="JANIIK010000113">
    <property type="protein sequence ID" value="KAJ3592280.1"/>
    <property type="molecule type" value="Genomic_DNA"/>
</dbReference>
<keyword evidence="6" id="KW-0732">Signal</keyword>
<dbReference type="GO" id="GO:0007160">
    <property type="term" value="P:cell-matrix adhesion"/>
    <property type="evidence" value="ECO:0007669"/>
    <property type="project" value="TreeGrafter"/>
</dbReference>
<dbReference type="GO" id="GO:0033627">
    <property type="term" value="P:cell adhesion mediated by integrin"/>
    <property type="evidence" value="ECO:0007669"/>
    <property type="project" value="TreeGrafter"/>
</dbReference>
<protein>
    <recommendedName>
        <fullName evidence="15">Integrin beta</fullName>
    </recommendedName>
</protein>
<evidence type="ECO:0000256" key="8">
    <source>
        <dbReference type="ARBA" id="ARBA00022842"/>
    </source>
</evidence>
<keyword evidence="3" id="KW-1003">Cell membrane</keyword>
<organism evidence="17 18">
    <name type="scientific">Muraenolepis orangiensis</name>
    <name type="common">Patagonian moray cod</name>
    <dbReference type="NCBI Taxonomy" id="630683"/>
    <lineage>
        <taxon>Eukaryota</taxon>
        <taxon>Metazoa</taxon>
        <taxon>Chordata</taxon>
        <taxon>Craniata</taxon>
        <taxon>Vertebrata</taxon>
        <taxon>Euteleostomi</taxon>
        <taxon>Actinopterygii</taxon>
        <taxon>Neopterygii</taxon>
        <taxon>Teleostei</taxon>
        <taxon>Neoteleostei</taxon>
        <taxon>Acanthomorphata</taxon>
        <taxon>Zeiogadaria</taxon>
        <taxon>Gadariae</taxon>
        <taxon>Gadiformes</taxon>
        <taxon>Muraenolepidoidei</taxon>
        <taxon>Muraenolepididae</taxon>
        <taxon>Muraenolepis</taxon>
    </lineage>
</organism>
<evidence type="ECO:0000256" key="2">
    <source>
        <dbReference type="ARBA" id="ARBA00007449"/>
    </source>
</evidence>
<dbReference type="Gene3D" id="2.60.40.1510">
    <property type="entry name" value="ntegrin, alpha v. Chain A, domain 3"/>
    <property type="match status" value="1"/>
</dbReference>
<keyword evidence="4" id="KW-0245">EGF-like domain</keyword>
<dbReference type="InterPro" id="IPR057073">
    <property type="entry name" value="EGF_integrin_2"/>
</dbReference>
<evidence type="ECO:0000256" key="3">
    <source>
        <dbReference type="ARBA" id="ARBA00022475"/>
    </source>
</evidence>
<evidence type="ECO:0000256" key="13">
    <source>
        <dbReference type="ARBA" id="ARBA00023157"/>
    </source>
</evidence>
<name>A0A9Q0DSB5_9TELE</name>
<sequence length="894" mass="98197">NFTKPGEQEAVRCDTLSQLVARGCSNDDIISPKNFYGVVRSTPLSSSFNKRQQQQEPIQLAPQEVLLKLRPGMPSTFTVSFKRVEGYPVDLYYLMDLSYSMEDDLRNIKVLGTELFKALKNITEHAKIGFGAFVDKTVLPFTNTNKKKLEKPCQKKEKYCQPAFGYRHVLSMTANEKDFNEEVKKQNISGNLDPPEGSLDAMMQVAVCGDKIGWRENSTRLIVLTTDAGFHMAGDGKLAGILEPNDEKCHIEENVNAMNNQLDYPSVGQLATQLEKNNIQPIFAVTNDVVDVYKKLSKMIPKSEVEELNKDSKNIVTLIKRAYDRLSSKVTMTHDDLPANVIVTYTPICPNGGPAGGDEGVCNDVGEGKEISFDVTVTATACIGMQNFTISPLGIRDTLKVTVTTKCNCECDDPQDNNHPQCNSKGKVNCGICSCNTGFVGQKCECAIGEKDESALKESCRRANGTECEGRGICVCGRCSCHPTDSGTSYHGDFCECDDDHCEMFRNQLCGGNGRCLCGKCMCNKGYEGSACHCKTSDDGCRTSGGTVCSGRGACKCNQCECKDGYQRPFCEVCHGCLDPCQTKQTCMECLFQTGGLGRNCTPACTDSVKHRLVDMFTLTKKSCKLKDSEGCWITFKMEQLVGEDNYWAEILRQRECPELPNIYAIVGGSIKGVVVIGLLADNPLFKNATTTVANPTFTGANKVVVVVVGHIGRLSSELFTDTCLHIIGYLQGLTKGVDSSEISNTFQRNGVNLDENALQSIIRFLLLTFRSAGKSNLSAEDLVSKLEEGCSKWPKASLQVVHTLWTKQGPLVHSQQEAQAMLSIGKLVDMQWKLGMAVSSDTCRSLNSPFVSMLLKIAEPSGQISHKSFELTIPQFQNFHKQFKEMAAVLETV</sequence>
<dbReference type="SUPFAM" id="SSF57196">
    <property type="entry name" value="EGF/Laminin"/>
    <property type="match status" value="2"/>
</dbReference>
<dbReference type="SUPFAM" id="SSF69687">
    <property type="entry name" value="Integrin beta tail domain"/>
    <property type="match status" value="1"/>
</dbReference>
<evidence type="ECO:0000256" key="9">
    <source>
        <dbReference type="ARBA" id="ARBA00022889"/>
    </source>
</evidence>
<evidence type="ECO:0000256" key="7">
    <source>
        <dbReference type="ARBA" id="ARBA00022737"/>
    </source>
</evidence>
<proteinExistence type="inferred from homology"/>
<dbReference type="GO" id="GO:0008305">
    <property type="term" value="C:integrin complex"/>
    <property type="evidence" value="ECO:0007669"/>
    <property type="project" value="TreeGrafter"/>
</dbReference>
<evidence type="ECO:0000256" key="15">
    <source>
        <dbReference type="RuleBase" id="RU000633"/>
    </source>
</evidence>
<dbReference type="GO" id="GO:0019901">
    <property type="term" value="F:protein kinase binding"/>
    <property type="evidence" value="ECO:0007669"/>
    <property type="project" value="TreeGrafter"/>
</dbReference>
<dbReference type="InterPro" id="IPR015812">
    <property type="entry name" value="Integrin_bsu"/>
</dbReference>
<dbReference type="GO" id="GO:0009986">
    <property type="term" value="C:cell surface"/>
    <property type="evidence" value="ECO:0007669"/>
    <property type="project" value="TreeGrafter"/>
</dbReference>
<dbReference type="Pfam" id="PF07258">
    <property type="entry name" value="COMM_domain"/>
    <property type="match status" value="1"/>
</dbReference>
<dbReference type="Gene3D" id="3.40.50.410">
    <property type="entry name" value="von Willebrand factor, type A domain"/>
    <property type="match status" value="1"/>
</dbReference>
<dbReference type="PRINTS" id="PR01186">
    <property type="entry name" value="INTEGRINB"/>
</dbReference>
<dbReference type="GO" id="GO:0007159">
    <property type="term" value="P:leukocyte cell-cell adhesion"/>
    <property type="evidence" value="ECO:0007669"/>
    <property type="project" value="TreeGrafter"/>
</dbReference>
<dbReference type="InterPro" id="IPR002369">
    <property type="entry name" value="Integrin_bsu_VWA"/>
</dbReference>
<dbReference type="FunFam" id="2.10.25.10:FF:000785">
    <property type="entry name" value="Integrin beta"/>
    <property type="match status" value="1"/>
</dbReference>
<dbReference type="GO" id="GO:0001540">
    <property type="term" value="F:amyloid-beta binding"/>
    <property type="evidence" value="ECO:0007669"/>
    <property type="project" value="TreeGrafter"/>
</dbReference>
<reference evidence="17" key="1">
    <citation type="submission" date="2022-07" db="EMBL/GenBank/DDBJ databases">
        <title>Chromosome-level genome of Muraenolepis orangiensis.</title>
        <authorList>
            <person name="Kim J."/>
        </authorList>
    </citation>
    <scope>NUCLEOTIDE SEQUENCE</scope>
    <source>
        <strain evidence="17">KU_S4_2022</strain>
        <tissue evidence="17">Muscle</tissue>
    </source>
</reference>
<dbReference type="FunFam" id="2.10.25.10:FF:000995">
    <property type="entry name" value="Integrin beta"/>
    <property type="match status" value="1"/>
</dbReference>
<dbReference type="SMART" id="SM01242">
    <property type="entry name" value="Integrin_B_tail"/>
    <property type="match status" value="1"/>
</dbReference>
<dbReference type="SUPFAM" id="SSF69179">
    <property type="entry name" value="Integrin domains"/>
    <property type="match status" value="1"/>
</dbReference>
<comment type="similarity">
    <text evidence="2 15">Belongs to the integrin beta chain family.</text>
</comment>
<keyword evidence="8" id="KW-0460">Magnesium</keyword>
<accession>A0A9Q0DSB5</accession>
<keyword evidence="7" id="KW-0677">Repeat</keyword>
<keyword evidence="14" id="KW-0325">Glycoprotein</keyword>
<dbReference type="SMART" id="SM00187">
    <property type="entry name" value="INB"/>
    <property type="match status" value="1"/>
</dbReference>
<evidence type="ECO:0000256" key="10">
    <source>
        <dbReference type="ARBA" id="ARBA00022989"/>
    </source>
</evidence>
<dbReference type="Pfam" id="PF23105">
    <property type="entry name" value="EGF_integrin"/>
    <property type="match status" value="1"/>
</dbReference>
<keyword evidence="5 15" id="KW-0812">Transmembrane</keyword>
<dbReference type="InterPro" id="IPR012896">
    <property type="entry name" value="Integrin_bsu_tail"/>
</dbReference>
<feature type="domain" description="COMM" evidence="16">
    <location>
        <begin position="827"/>
        <end position="894"/>
    </location>
</feature>
<dbReference type="AlphaFoldDB" id="A0A9Q0DSB5"/>
<evidence type="ECO:0000256" key="12">
    <source>
        <dbReference type="ARBA" id="ARBA00023136"/>
    </source>
</evidence>
<evidence type="ECO:0000256" key="6">
    <source>
        <dbReference type="ARBA" id="ARBA00022729"/>
    </source>
</evidence>
<dbReference type="SUPFAM" id="SSF53300">
    <property type="entry name" value="vWA-like"/>
    <property type="match status" value="1"/>
</dbReference>
<dbReference type="InterPro" id="IPR017920">
    <property type="entry name" value="COMM"/>
</dbReference>
<keyword evidence="12" id="KW-0472">Membrane</keyword>
<dbReference type="Gene3D" id="2.10.25.10">
    <property type="entry name" value="Laminin"/>
    <property type="match status" value="3"/>
</dbReference>
<keyword evidence="13" id="KW-1015">Disulfide bond</keyword>
<dbReference type="InterPro" id="IPR036465">
    <property type="entry name" value="vWFA_dom_sf"/>
</dbReference>
<keyword evidence="10" id="KW-1133">Transmembrane helix</keyword>
<dbReference type="Proteomes" id="UP001148018">
    <property type="component" value="Unassembled WGS sequence"/>
</dbReference>
<evidence type="ECO:0000256" key="11">
    <source>
        <dbReference type="ARBA" id="ARBA00023037"/>
    </source>
</evidence>
<keyword evidence="18" id="KW-1185">Reference proteome</keyword>
<evidence type="ECO:0000256" key="1">
    <source>
        <dbReference type="ARBA" id="ARBA00004251"/>
    </source>
</evidence>
<dbReference type="PANTHER" id="PTHR10082">
    <property type="entry name" value="INTEGRIN BETA SUBUNIT"/>
    <property type="match status" value="1"/>
</dbReference>
<dbReference type="InterPro" id="IPR057243">
    <property type="entry name" value="Integrin_I-EGF_CS"/>
</dbReference>
<dbReference type="InterPro" id="IPR036349">
    <property type="entry name" value="Integrin_bsu_tail_dom_sf"/>
</dbReference>
<keyword evidence="11 15" id="KW-0401">Integrin</keyword>
<keyword evidence="9 15" id="KW-0130">Cell adhesion</keyword>
<dbReference type="PANTHER" id="PTHR10082:SF15">
    <property type="entry name" value="INTEGRIN BETA-2"/>
    <property type="match status" value="1"/>
</dbReference>
<dbReference type="GO" id="GO:0007229">
    <property type="term" value="P:integrin-mediated signaling pathway"/>
    <property type="evidence" value="ECO:0007669"/>
    <property type="project" value="UniProtKB-KW"/>
</dbReference>
<evidence type="ECO:0000259" key="16">
    <source>
        <dbReference type="PROSITE" id="PS51269"/>
    </source>
</evidence>
<evidence type="ECO:0000256" key="4">
    <source>
        <dbReference type="ARBA" id="ARBA00022536"/>
    </source>
</evidence>
<dbReference type="OrthoDB" id="410592at2759"/>
<evidence type="ECO:0000256" key="5">
    <source>
        <dbReference type="ARBA" id="ARBA00022692"/>
    </source>
</evidence>
<feature type="non-terminal residue" evidence="17">
    <location>
        <position position="1"/>
    </location>
</feature>
<dbReference type="InterPro" id="IPR032695">
    <property type="entry name" value="Integrin_dom_sf"/>
</dbReference>
<evidence type="ECO:0000256" key="14">
    <source>
        <dbReference type="ARBA" id="ARBA00023180"/>
    </source>
</evidence>
<dbReference type="GO" id="GO:0005178">
    <property type="term" value="F:integrin binding"/>
    <property type="evidence" value="ECO:0007669"/>
    <property type="project" value="TreeGrafter"/>
</dbReference>
<comment type="caution">
    <text evidence="17">The sequence shown here is derived from an EMBL/GenBank/DDBJ whole genome shotgun (WGS) entry which is preliminary data.</text>
</comment>
<dbReference type="GO" id="GO:0030593">
    <property type="term" value="P:neutrophil chemotaxis"/>
    <property type="evidence" value="ECO:0007669"/>
    <property type="project" value="TreeGrafter"/>
</dbReference>
<evidence type="ECO:0000313" key="18">
    <source>
        <dbReference type="Proteomes" id="UP001148018"/>
    </source>
</evidence>
<dbReference type="Pfam" id="PF00362">
    <property type="entry name" value="Integrin_beta"/>
    <property type="match status" value="1"/>
</dbReference>
<dbReference type="PROSITE" id="PS52047">
    <property type="entry name" value="I_EGF_2"/>
    <property type="match status" value="1"/>
</dbReference>
<evidence type="ECO:0000313" key="17">
    <source>
        <dbReference type="EMBL" id="KAJ3592280.1"/>
    </source>
</evidence>
<dbReference type="PROSITE" id="PS51269">
    <property type="entry name" value="COMM"/>
    <property type="match status" value="1"/>
</dbReference>
<dbReference type="GO" id="GO:0005925">
    <property type="term" value="C:focal adhesion"/>
    <property type="evidence" value="ECO:0007669"/>
    <property type="project" value="TreeGrafter"/>
</dbReference>